<feature type="compositionally biased region" description="Basic and acidic residues" evidence="1">
    <location>
        <begin position="258"/>
        <end position="271"/>
    </location>
</feature>
<reference evidence="2 3" key="1">
    <citation type="submission" date="2023-03" db="EMBL/GenBank/DDBJ databases">
        <title>Achromobacter spanius LIG8.</title>
        <authorList>
            <person name="Shrestha S."/>
        </authorList>
    </citation>
    <scope>NUCLEOTIDE SEQUENCE [LARGE SCALE GENOMIC DNA]</scope>
    <source>
        <strain evidence="2 3">LIG8</strain>
    </source>
</reference>
<feature type="region of interest" description="Disordered" evidence="1">
    <location>
        <begin position="252"/>
        <end position="274"/>
    </location>
</feature>
<dbReference type="CDD" id="cd24012">
    <property type="entry name" value="ASKHA_NBD_KDGal-kinase"/>
    <property type="match status" value="1"/>
</dbReference>
<organism evidence="2 3">
    <name type="scientific">Achromobacter spanius</name>
    <dbReference type="NCBI Taxonomy" id="217203"/>
    <lineage>
        <taxon>Bacteria</taxon>
        <taxon>Pseudomonadati</taxon>
        <taxon>Pseudomonadota</taxon>
        <taxon>Betaproteobacteria</taxon>
        <taxon>Burkholderiales</taxon>
        <taxon>Alcaligenaceae</taxon>
        <taxon>Achromobacter</taxon>
    </lineage>
</organism>
<dbReference type="InterPro" id="IPR042257">
    <property type="entry name" value="DGOK_C"/>
</dbReference>
<feature type="compositionally biased region" description="Low complexity" evidence="1">
    <location>
        <begin position="163"/>
        <end position="172"/>
    </location>
</feature>
<sequence length="410" mass="42853">MTPATPARAALIALDWGTSSLRAYRLDDTGRTLDTRHLPWGIMRLPQPLQDGAASTALSGFDLAFEQACGDWLRAEPTLPVIACGMVGSAQGWQEAAYLDVPVDLERIGTLLTVVDRSSAGPNATPVHIVPGLIQRHGLPNVMRGEETQVFGVMFDQAGGLAAQPGAAPDAGLDARPDASPDAKPDPASGPTSDSNPIAAPADTVLIGLPGTHSKWVNARHGRVTHFDTFMTGEVYAALRGHTILGRTMSDAPATNKQADDQADKQAEKQANKQADIAADSGAFMRGVKVAGAPAGRAGVLSTIFSTRALGLTGELPSTSQADYLSGLLIGHEIAALAQMLREQGELPRIVLCGDPALCQRYILAMQHYGLGTPEQAQNATERGLWHLAVCAGLVKTGMVNAAPTPSASV</sequence>
<dbReference type="Gene3D" id="3.30.420.310">
    <property type="entry name" value="2-keto-3-deoxy-galactonokinase, C-terminal domain"/>
    <property type="match status" value="1"/>
</dbReference>
<dbReference type="Pfam" id="PF05035">
    <property type="entry name" value="DGOK"/>
    <property type="match status" value="2"/>
</dbReference>
<accession>A0ABY8GMS1</accession>
<evidence type="ECO:0000313" key="2">
    <source>
        <dbReference type="EMBL" id="WFP05919.1"/>
    </source>
</evidence>
<keyword evidence="3" id="KW-1185">Reference proteome</keyword>
<protein>
    <submittedName>
        <fullName evidence="2">2-dehydro-3-deoxygalactonokinase</fullName>
    </submittedName>
</protein>
<dbReference type="InterPro" id="IPR042258">
    <property type="entry name" value="DGOK_N"/>
</dbReference>
<dbReference type="RefSeq" id="WP_268080962.1">
    <property type="nucleotide sequence ID" value="NZ_CP106885.1"/>
</dbReference>
<name>A0ABY8GMS1_9BURK</name>
<gene>
    <name evidence="2" type="ORF">P8T11_16435</name>
</gene>
<evidence type="ECO:0000313" key="3">
    <source>
        <dbReference type="Proteomes" id="UP001214170"/>
    </source>
</evidence>
<feature type="compositionally biased region" description="Basic and acidic residues" evidence="1">
    <location>
        <begin position="173"/>
        <end position="185"/>
    </location>
</feature>
<evidence type="ECO:0000256" key="1">
    <source>
        <dbReference type="SAM" id="MobiDB-lite"/>
    </source>
</evidence>
<proteinExistence type="predicted"/>
<feature type="region of interest" description="Disordered" evidence="1">
    <location>
        <begin position="163"/>
        <end position="200"/>
    </location>
</feature>
<dbReference type="EMBL" id="CP121261">
    <property type="protein sequence ID" value="WFP05919.1"/>
    <property type="molecule type" value="Genomic_DNA"/>
</dbReference>
<dbReference type="Gene3D" id="3.30.420.300">
    <property type="entry name" value="2-keto-3-deoxy-galactonokinase, substrate binding domain"/>
    <property type="match status" value="1"/>
</dbReference>
<dbReference type="InterPro" id="IPR007729">
    <property type="entry name" value="DGOK"/>
</dbReference>
<dbReference type="Proteomes" id="UP001214170">
    <property type="component" value="Chromosome"/>
</dbReference>